<accession>A0A3S1BF88</accession>
<proteinExistence type="predicted"/>
<dbReference type="Proteomes" id="UP000279446">
    <property type="component" value="Unassembled WGS sequence"/>
</dbReference>
<comment type="caution">
    <text evidence="1">The sequence shown here is derived from an EMBL/GenBank/DDBJ whole genome shotgun (WGS) entry which is preliminary data.</text>
</comment>
<evidence type="ECO:0000313" key="1">
    <source>
        <dbReference type="EMBL" id="RUT40227.1"/>
    </source>
</evidence>
<dbReference type="EMBL" id="RZNY01000039">
    <property type="protein sequence ID" value="RUT40227.1"/>
    <property type="molecule type" value="Genomic_DNA"/>
</dbReference>
<protein>
    <submittedName>
        <fullName evidence="1">Uncharacterized protein</fullName>
    </submittedName>
</protein>
<evidence type="ECO:0000313" key="2">
    <source>
        <dbReference type="Proteomes" id="UP000279446"/>
    </source>
</evidence>
<dbReference type="AlphaFoldDB" id="A0A3S1BF88"/>
<sequence length="124" mass="14571">MKFDWFTQNGFTPRIVIVTTFDICKLFPFTAKKIDLEAIFWQIYHLAFAGRCAFTAYMASSIGFFRMPHVTVKQDGFAVTFALALHKDIRMLQLERLFNEQHLEGLLIVRSDQYARRSIRDAWL</sequence>
<reference evidence="1 2" key="1">
    <citation type="submission" date="2018-12" db="EMBL/GenBank/DDBJ databases">
        <authorList>
            <person name="Sun L."/>
            <person name="Chen Z."/>
        </authorList>
    </citation>
    <scope>NUCLEOTIDE SEQUENCE [LARGE SCALE GENOMIC DNA]</scope>
    <source>
        <strain evidence="1 2">DSM 15890</strain>
    </source>
</reference>
<gene>
    <name evidence="1" type="ORF">EJP82_25460</name>
</gene>
<organism evidence="1 2">
    <name type="scientific">Paenibacillus anaericanus</name>
    <dbReference type="NCBI Taxonomy" id="170367"/>
    <lineage>
        <taxon>Bacteria</taxon>
        <taxon>Bacillati</taxon>
        <taxon>Bacillota</taxon>
        <taxon>Bacilli</taxon>
        <taxon>Bacillales</taxon>
        <taxon>Paenibacillaceae</taxon>
        <taxon>Paenibacillus</taxon>
    </lineage>
</organism>
<keyword evidence="2" id="KW-1185">Reference proteome</keyword>
<name>A0A3S1BF88_9BACL</name>